<keyword evidence="8" id="KW-1185">Reference proteome</keyword>
<sequence>MATQCAASAKLALPSLLRSVFRSEFSRDLRPTYLRWSRPSVQHQHRPFSSTPRACQIQINQSPDLITTSVAPQTTQPTTAPPPSPSTAIEETTASEPRHKRATDSPKKRGKKERTSRDDPKSQRDERKSLRKDNKLDNVKNTPRKKEKPDPWRTQKDALDKKFPNGWNPPKKLSPDALEGIRHLYATAPERFTTAVLAEEFKVSPEAIRRILKSRWRPSETEAEDRRKRWEKRHERIWSRMAELGLRPSTKASRPYSDANTLYKPGEREF</sequence>
<comment type="similarity">
    <text evidence="3">Belongs to the RRG9 family.</text>
</comment>
<evidence type="ECO:0000256" key="2">
    <source>
        <dbReference type="ARBA" id="ARBA00004173"/>
    </source>
</evidence>
<evidence type="ECO:0000256" key="6">
    <source>
        <dbReference type="SAM" id="MobiDB-lite"/>
    </source>
</evidence>
<gene>
    <name evidence="7" type="ORF">N7458_008615</name>
</gene>
<evidence type="ECO:0000256" key="4">
    <source>
        <dbReference type="ARBA" id="ARBA00013566"/>
    </source>
</evidence>
<dbReference type="EMBL" id="JAPVEA010000007">
    <property type="protein sequence ID" value="KAJ5444743.1"/>
    <property type="molecule type" value="Genomic_DNA"/>
</dbReference>
<dbReference type="RefSeq" id="XP_056764823.1">
    <property type="nucleotide sequence ID" value="XM_056911997.1"/>
</dbReference>
<feature type="region of interest" description="Disordered" evidence="6">
    <location>
        <begin position="249"/>
        <end position="270"/>
    </location>
</feature>
<accession>A0AAD6C5Q0</accession>
<protein>
    <recommendedName>
        <fullName evidence="4">Required for respiratory growth protein 9, mitochondrial</fullName>
    </recommendedName>
</protein>
<dbReference type="Proteomes" id="UP001213681">
    <property type="component" value="Unassembled WGS sequence"/>
</dbReference>
<reference evidence="7" key="2">
    <citation type="journal article" date="2023" name="IMA Fungus">
        <title>Comparative genomic study of the Penicillium genus elucidates a diverse pangenome and 15 lateral gene transfer events.</title>
        <authorList>
            <person name="Petersen C."/>
            <person name="Sorensen T."/>
            <person name="Nielsen M.R."/>
            <person name="Sondergaard T.E."/>
            <person name="Sorensen J.L."/>
            <person name="Fitzpatrick D.A."/>
            <person name="Frisvad J.C."/>
            <person name="Nielsen K.L."/>
        </authorList>
    </citation>
    <scope>NUCLEOTIDE SEQUENCE</scope>
    <source>
        <strain evidence="7">IBT 16125</strain>
    </source>
</reference>
<dbReference type="GeneID" id="81602240"/>
<organism evidence="7 8">
    <name type="scientific">Penicillium daleae</name>
    <dbReference type="NCBI Taxonomy" id="63821"/>
    <lineage>
        <taxon>Eukaryota</taxon>
        <taxon>Fungi</taxon>
        <taxon>Dikarya</taxon>
        <taxon>Ascomycota</taxon>
        <taxon>Pezizomycotina</taxon>
        <taxon>Eurotiomycetes</taxon>
        <taxon>Eurotiomycetidae</taxon>
        <taxon>Eurotiales</taxon>
        <taxon>Aspergillaceae</taxon>
        <taxon>Penicillium</taxon>
    </lineage>
</organism>
<evidence type="ECO:0000313" key="8">
    <source>
        <dbReference type="Proteomes" id="UP001213681"/>
    </source>
</evidence>
<dbReference type="GO" id="GO:0005634">
    <property type="term" value="C:nucleus"/>
    <property type="evidence" value="ECO:0007669"/>
    <property type="project" value="TreeGrafter"/>
</dbReference>
<name>A0AAD6C5Q0_9EURO</name>
<dbReference type="InterPro" id="IPR010487">
    <property type="entry name" value="NGRN/Rrg9"/>
</dbReference>
<evidence type="ECO:0000256" key="3">
    <source>
        <dbReference type="ARBA" id="ARBA00010895"/>
    </source>
</evidence>
<proteinExistence type="inferred from homology"/>
<dbReference type="PANTHER" id="PTHR13475:SF3">
    <property type="entry name" value="NEUGRIN"/>
    <property type="match status" value="1"/>
</dbReference>
<dbReference type="GO" id="GO:0005739">
    <property type="term" value="C:mitochondrion"/>
    <property type="evidence" value="ECO:0007669"/>
    <property type="project" value="UniProtKB-SubCell"/>
</dbReference>
<keyword evidence="5" id="KW-0809">Transit peptide</keyword>
<evidence type="ECO:0000313" key="7">
    <source>
        <dbReference type="EMBL" id="KAJ5444743.1"/>
    </source>
</evidence>
<evidence type="ECO:0000256" key="1">
    <source>
        <dbReference type="ARBA" id="ARBA00003548"/>
    </source>
</evidence>
<comment type="function">
    <text evidence="1">Required for respiratory activity and maintenance and expression of the mitochondrial genome.</text>
</comment>
<dbReference type="AlphaFoldDB" id="A0AAD6C5Q0"/>
<dbReference type="PANTHER" id="PTHR13475">
    <property type="entry name" value="NEUGRIN"/>
    <property type="match status" value="1"/>
</dbReference>
<comment type="subcellular location">
    <subcellularLocation>
        <location evidence="2">Mitochondrion</location>
    </subcellularLocation>
</comment>
<evidence type="ECO:0000256" key="5">
    <source>
        <dbReference type="ARBA" id="ARBA00022946"/>
    </source>
</evidence>
<reference evidence="7" key="1">
    <citation type="submission" date="2022-12" db="EMBL/GenBank/DDBJ databases">
        <authorList>
            <person name="Petersen C."/>
        </authorList>
    </citation>
    <scope>NUCLEOTIDE SEQUENCE</scope>
    <source>
        <strain evidence="7">IBT 16125</strain>
    </source>
</reference>
<feature type="region of interest" description="Disordered" evidence="6">
    <location>
        <begin position="72"/>
        <end position="175"/>
    </location>
</feature>
<comment type="caution">
    <text evidence="7">The sequence shown here is derived from an EMBL/GenBank/DDBJ whole genome shotgun (WGS) entry which is preliminary data.</text>
</comment>
<feature type="compositionally biased region" description="Basic and acidic residues" evidence="6">
    <location>
        <begin position="102"/>
        <end position="138"/>
    </location>
</feature>
<feature type="compositionally biased region" description="Basic and acidic residues" evidence="6">
    <location>
        <begin position="147"/>
        <end position="163"/>
    </location>
</feature>
<dbReference type="Pfam" id="PF06413">
    <property type="entry name" value="Neugrin"/>
    <property type="match status" value="1"/>
</dbReference>